<evidence type="ECO:0000313" key="1">
    <source>
        <dbReference type="EMBL" id="GBF02682.1"/>
    </source>
</evidence>
<name>A0ABQ0NC79_9LACO</name>
<dbReference type="RefSeq" id="WP_021729896.1">
    <property type="nucleotide sequence ID" value="NZ_AVAI01000001.1"/>
</dbReference>
<protein>
    <submittedName>
        <fullName evidence="1">Uncharacterized protein</fullName>
    </submittedName>
</protein>
<accession>A0ABQ0NC79</accession>
<proteinExistence type="predicted"/>
<organism evidence="1 2">
    <name type="scientific">Lactiplantibacillus paraplantarum</name>
    <dbReference type="NCBI Taxonomy" id="60520"/>
    <lineage>
        <taxon>Bacteria</taxon>
        <taxon>Bacillati</taxon>
        <taxon>Bacillota</taxon>
        <taxon>Bacilli</taxon>
        <taxon>Lactobacillales</taxon>
        <taxon>Lactobacillaceae</taxon>
        <taxon>Lactiplantibacillus</taxon>
    </lineage>
</organism>
<keyword evidence="2" id="KW-1185">Reference proteome</keyword>
<dbReference type="Proteomes" id="UP000236162">
    <property type="component" value="Unassembled WGS sequence"/>
</dbReference>
<sequence length="78" mass="8968">MAKDKIKLNEEKFAYAVVSNYHPDEIDDLKASKAILKRYLTAYYMAERFNTLEDRQFEAAKGMDFSLLASGIDAITLR</sequence>
<gene>
    <name evidence="1" type="ORF">LPPLD21_02232</name>
</gene>
<reference evidence="1 2" key="1">
    <citation type="submission" date="2017-04" db="EMBL/GenBank/DDBJ databases">
        <title>In vitro and in silico characterization of Lactobacillus paraplantarum D2-1, a starter culture for soymilk fermentation.</title>
        <authorList>
            <person name="Endo A."/>
            <person name="Sasaki F."/>
            <person name="Maeno S."/>
            <person name="Kanesaki Y."/>
            <person name="Kubota E."/>
            <person name="Torres G.A."/>
            <person name="Tomita S."/>
            <person name="Nakagawa J."/>
        </authorList>
    </citation>
    <scope>NUCLEOTIDE SEQUENCE [LARGE SCALE GENOMIC DNA]</scope>
    <source>
        <strain evidence="1 2">D2-1</strain>
    </source>
</reference>
<dbReference type="EMBL" id="BDOR01000013">
    <property type="protein sequence ID" value="GBF02682.1"/>
    <property type="molecule type" value="Genomic_DNA"/>
</dbReference>
<evidence type="ECO:0000313" key="2">
    <source>
        <dbReference type="Proteomes" id="UP000236162"/>
    </source>
</evidence>
<comment type="caution">
    <text evidence="1">The sequence shown here is derived from an EMBL/GenBank/DDBJ whole genome shotgun (WGS) entry which is preliminary data.</text>
</comment>